<evidence type="ECO:0000259" key="1">
    <source>
        <dbReference type="PROSITE" id="PS50994"/>
    </source>
</evidence>
<evidence type="ECO:0000313" key="3">
    <source>
        <dbReference type="Proteomes" id="UP001340816"/>
    </source>
</evidence>
<evidence type="ECO:0000313" key="2">
    <source>
        <dbReference type="EMBL" id="WSD11839.1"/>
    </source>
</evidence>
<name>A0ABZ1H3I5_STRPH</name>
<accession>A0ABZ1H3I5</accession>
<protein>
    <submittedName>
        <fullName evidence="2">IS21 family transposase</fullName>
    </submittedName>
</protein>
<dbReference type="InterPro" id="IPR012337">
    <property type="entry name" value="RNaseH-like_sf"/>
</dbReference>
<gene>
    <name evidence="2" type="primary">istA</name>
    <name evidence="2" type="ORF">OHB35_00635</name>
</gene>
<dbReference type="NCBIfam" id="NF033546">
    <property type="entry name" value="transpos_IS21"/>
    <property type="match status" value="1"/>
</dbReference>
<keyword evidence="3" id="KW-1185">Reference proteome</keyword>
<feature type="domain" description="Integrase catalytic" evidence="1">
    <location>
        <begin position="137"/>
        <end position="314"/>
    </location>
</feature>
<dbReference type="Pfam" id="PF00665">
    <property type="entry name" value="rve"/>
    <property type="match status" value="1"/>
</dbReference>
<dbReference type="PROSITE" id="PS50994">
    <property type="entry name" value="INTEGRASE"/>
    <property type="match status" value="1"/>
</dbReference>
<dbReference type="InterPro" id="IPR036397">
    <property type="entry name" value="RNaseH_sf"/>
</dbReference>
<dbReference type="EMBL" id="CP109135">
    <property type="protein sequence ID" value="WSD11839.1"/>
    <property type="molecule type" value="Genomic_DNA"/>
</dbReference>
<dbReference type="InterPro" id="IPR001584">
    <property type="entry name" value="Integrase_cat-core"/>
</dbReference>
<dbReference type="Gene3D" id="3.30.420.10">
    <property type="entry name" value="Ribonuclease H-like superfamily/Ribonuclease H"/>
    <property type="match status" value="1"/>
</dbReference>
<reference evidence="2 3" key="1">
    <citation type="submission" date="2022-10" db="EMBL/GenBank/DDBJ databases">
        <title>The complete genomes of actinobacterial strains from the NBC collection.</title>
        <authorList>
            <person name="Joergensen T.S."/>
            <person name="Alvarez Arevalo M."/>
            <person name="Sterndorff E.B."/>
            <person name="Faurdal D."/>
            <person name="Vuksanovic O."/>
            <person name="Mourched A.-S."/>
            <person name="Charusanti P."/>
            <person name="Shaw S."/>
            <person name="Blin K."/>
            <person name="Weber T."/>
        </authorList>
    </citation>
    <scope>NUCLEOTIDE SEQUENCE [LARGE SCALE GENOMIC DNA]</scope>
    <source>
        <strain evidence="2 3">NBC 01752</strain>
    </source>
</reference>
<dbReference type="SUPFAM" id="SSF53098">
    <property type="entry name" value="Ribonuclease H-like"/>
    <property type="match status" value="1"/>
</dbReference>
<sequence length="352" mass="40110">MTDIVESYVHWYAGRSKTQLSASLGLDRKTIRKYLAPAEAAGITPGGPPMSETDWAKLIKSWFPDQANRRLNQLTWPEIERHRDYVVEMLNTCTVTTIHQRLRDERKLQAGLTSFRRWVHENLPDEAARSKVTVLRENVEPGSEAQIDYGILGQWINPNTGKRHRIWAFVMVLPASRHMFVRPVAHMDQHAWTQAHVEAFRFFGGVPRRLVPDNLKTGVDKPDLYDPKINRSYAELATYYGALVDPARALKPKDKPRVERPMPYVRDSYWRGRTFTSVDHMQAEALLWSRNVAGQRQCRPLGGAAPLSVFETIEASALLPLPEAPFVLARWSKATVGPDIHVKVGRTLYSVP</sequence>
<proteinExistence type="predicted"/>
<dbReference type="PANTHER" id="PTHR35004:SF8">
    <property type="entry name" value="TRANSPOSASE RV3428C-RELATED"/>
    <property type="match status" value="1"/>
</dbReference>
<organism evidence="2 3">
    <name type="scientific">Streptomyces phaeochromogenes</name>
    <dbReference type="NCBI Taxonomy" id="1923"/>
    <lineage>
        <taxon>Bacteria</taxon>
        <taxon>Bacillati</taxon>
        <taxon>Actinomycetota</taxon>
        <taxon>Actinomycetes</taxon>
        <taxon>Kitasatosporales</taxon>
        <taxon>Streptomycetaceae</taxon>
        <taxon>Streptomyces</taxon>
        <taxon>Streptomyces phaeochromogenes group</taxon>
    </lineage>
</organism>
<dbReference type="Proteomes" id="UP001340816">
    <property type="component" value="Chromosome"/>
</dbReference>
<dbReference type="PANTHER" id="PTHR35004">
    <property type="entry name" value="TRANSPOSASE RV3428C-RELATED"/>
    <property type="match status" value="1"/>
</dbReference>